<feature type="region of interest" description="Disordered" evidence="2">
    <location>
        <begin position="108"/>
        <end position="137"/>
    </location>
</feature>
<feature type="compositionally biased region" description="Polar residues" evidence="2">
    <location>
        <begin position="232"/>
        <end position="243"/>
    </location>
</feature>
<feature type="compositionally biased region" description="Polar residues" evidence="2">
    <location>
        <begin position="635"/>
        <end position="664"/>
    </location>
</feature>
<feature type="compositionally biased region" description="Basic and acidic residues" evidence="2">
    <location>
        <begin position="292"/>
        <end position="302"/>
    </location>
</feature>
<keyword evidence="1" id="KW-0175">Coiled coil</keyword>
<feature type="compositionally biased region" description="Basic and acidic residues" evidence="2">
    <location>
        <begin position="371"/>
        <end position="409"/>
    </location>
</feature>
<evidence type="ECO:0000313" key="3">
    <source>
        <dbReference type="RefSeq" id="XP_013178130.1"/>
    </source>
</evidence>
<feature type="compositionally biased region" description="Basic and acidic residues" evidence="2">
    <location>
        <begin position="588"/>
        <end position="601"/>
    </location>
</feature>
<feature type="region of interest" description="Disordered" evidence="2">
    <location>
        <begin position="762"/>
        <end position="800"/>
    </location>
</feature>
<organism evidence="3">
    <name type="scientific">Papilio xuthus</name>
    <name type="common">Asian swallowtail butterfly</name>
    <dbReference type="NCBI Taxonomy" id="66420"/>
    <lineage>
        <taxon>Eukaryota</taxon>
        <taxon>Metazoa</taxon>
        <taxon>Ecdysozoa</taxon>
        <taxon>Arthropoda</taxon>
        <taxon>Hexapoda</taxon>
        <taxon>Insecta</taxon>
        <taxon>Pterygota</taxon>
        <taxon>Neoptera</taxon>
        <taxon>Endopterygota</taxon>
        <taxon>Lepidoptera</taxon>
        <taxon>Glossata</taxon>
        <taxon>Ditrysia</taxon>
        <taxon>Papilionoidea</taxon>
        <taxon>Papilionidae</taxon>
        <taxon>Papilioninae</taxon>
        <taxon>Papilio</taxon>
    </lineage>
</organism>
<protein>
    <submittedName>
        <fullName evidence="3">Uncharacterized protein DDB_G0283697-like isoform X1</fullName>
    </submittedName>
</protein>
<dbReference type="RefSeq" id="XP_013178130.1">
    <property type="nucleotide sequence ID" value="XM_013322676.1"/>
</dbReference>
<feature type="compositionally biased region" description="Polar residues" evidence="2">
    <location>
        <begin position="148"/>
        <end position="160"/>
    </location>
</feature>
<dbReference type="GeneID" id="106125463"/>
<feature type="compositionally biased region" description="Basic and acidic residues" evidence="2">
    <location>
        <begin position="789"/>
        <end position="800"/>
    </location>
</feature>
<feature type="coiled-coil region" evidence="1">
    <location>
        <begin position="20"/>
        <end position="90"/>
    </location>
</feature>
<feature type="region of interest" description="Disordered" evidence="2">
    <location>
        <begin position="142"/>
        <end position="161"/>
    </location>
</feature>
<reference evidence="3" key="1">
    <citation type="submission" date="2025-08" db="UniProtKB">
        <authorList>
            <consortium name="RefSeq"/>
        </authorList>
    </citation>
    <scope>IDENTIFICATION</scope>
</reference>
<evidence type="ECO:0000256" key="2">
    <source>
        <dbReference type="SAM" id="MobiDB-lite"/>
    </source>
</evidence>
<accession>A0AAJ6ZS10</accession>
<gene>
    <name evidence="3" type="primary">LOC106125463</name>
</gene>
<feature type="compositionally biased region" description="Basic and acidic residues" evidence="2">
    <location>
        <begin position="331"/>
        <end position="363"/>
    </location>
</feature>
<feature type="compositionally biased region" description="Basic and acidic residues" evidence="2">
    <location>
        <begin position="312"/>
        <end position="322"/>
    </location>
</feature>
<feature type="region of interest" description="Disordered" evidence="2">
    <location>
        <begin position="285"/>
        <end position="410"/>
    </location>
</feature>
<feature type="compositionally biased region" description="Basic and acidic residues" evidence="2">
    <location>
        <begin position="762"/>
        <end position="782"/>
    </location>
</feature>
<name>A0AAJ6ZS10_PAPXU</name>
<feature type="region of interest" description="Disordered" evidence="2">
    <location>
        <begin position="576"/>
        <end position="675"/>
    </location>
</feature>
<feature type="compositionally biased region" description="Polar residues" evidence="2">
    <location>
        <begin position="128"/>
        <end position="137"/>
    </location>
</feature>
<sequence>MSAMDDIYTNLENYDDYNKLEELQNENKTLKFKIEEYTSAINKLQKNILQDFDMLAVEHKKLELNYSSLLKTAKAEIERKTLMIKELNIEKDKLIINARQNNIKSKFNKFQSDRFNSKSNKSSDTSSIQEPMQTHRNSQVVHNEFKNDNTSPLDTSTCSGDTRDLNDALRLANKSIKNATSYTKENSVHMSSKLENKETEVKVKKIMNRRKSMPASSCRAVNYSTDDERESSVTTKSNNTQHPIQDEKKQSSDRYYQNYKTYDTSSLENNYTHYQEQMSYRNKSYYYNDSNYRNRDSYDSSQRRRWNISPDRSNRNGRDYTDYYHQTYNRRGHDSPPRDKSYHQSRSSDRKYNYQRSRSRDYSRSNNDSGRYSDKHRLQDDTEEPSYKRQKYEHSHKYNEDGGRQRDTSNSKATLPMLMENSVSCQSPDYVHADSHTSLAPIREIRSTAVMHLEDPRLSSKKYKIINDTDREILTTVIGRNVDIIPVNKKLWDFNPIPIPKALIEPPSSYIENMTKSFNMDYYSNYNMIGGSNEMSYRTKGDYYSKYEPADLIQNNSKDAIISNAFTNKEIQCKEEAKSNEATVSMDIESHTVKDKTDAAEASKSSKKQNNSEVSIGTDALRNKTSNKDSVEKCSVSSQEISQPVESRHTNNVKSYNNRNTQKNVKNKGKRLTDNEDSEKFIENRNHELAMSRKIVESDLTLSDDTSDNFDPPLTIVDTQTKSKCKKYKTKESKNHKATIDSKKSENTLEILPHTNTAECKIKHSPEQEKTKHTEQYLETTKKQKCKKKSQEGKDDVDDSKTCKIKKAKKEKEGKTEIKTKFSELFGDSSSLITCDDLGVVPQQPERPNFGTIIEDTQDAVDINIKEIDQFQAQNDEKYDTKEQANKQTEPMTVTADNKKCDLKINIRKTEDKYTIINEATEPVNLFNIKANAVSNIPDTIIISTGMQQQNVFNNDVEFRQPMNMNCVERLQPHLSPGLALATSTPAKTQDQMQKDAAALQSDCSSVSSSDAIIVKSQMKNQTSDSDCQKESDVPDVRIFVKRRRKGKK</sequence>
<feature type="compositionally biased region" description="Low complexity" evidence="2">
    <location>
        <begin position="117"/>
        <end position="127"/>
    </location>
</feature>
<dbReference type="AlphaFoldDB" id="A0AAJ6ZS10"/>
<dbReference type="Proteomes" id="UP000694872">
    <property type="component" value="Unplaced"/>
</dbReference>
<proteinExistence type="predicted"/>
<evidence type="ECO:0000256" key="1">
    <source>
        <dbReference type="SAM" id="Coils"/>
    </source>
</evidence>
<dbReference type="KEGG" id="pxu:106125463"/>
<feature type="region of interest" description="Disordered" evidence="2">
    <location>
        <begin position="206"/>
        <end position="255"/>
    </location>
</feature>